<dbReference type="GO" id="GO:0005201">
    <property type="term" value="F:extracellular matrix structural constituent"/>
    <property type="evidence" value="ECO:0007669"/>
    <property type="project" value="TreeGrafter"/>
</dbReference>
<feature type="coiled-coil region" evidence="5">
    <location>
        <begin position="84"/>
        <end position="208"/>
    </location>
</feature>
<dbReference type="SUPFAM" id="SSF90257">
    <property type="entry name" value="Myosin rod fragments"/>
    <property type="match status" value="1"/>
</dbReference>
<dbReference type="SMART" id="SM00186">
    <property type="entry name" value="FBG"/>
    <property type="match status" value="1"/>
</dbReference>
<evidence type="ECO:0000259" key="7">
    <source>
        <dbReference type="PROSITE" id="PS51406"/>
    </source>
</evidence>
<dbReference type="Pfam" id="PF00147">
    <property type="entry name" value="Fibrinogen_C"/>
    <property type="match status" value="1"/>
</dbReference>
<dbReference type="InterPro" id="IPR037579">
    <property type="entry name" value="FIB_ANG-like"/>
</dbReference>
<evidence type="ECO:0000313" key="8">
    <source>
        <dbReference type="Proteomes" id="UP000515156"/>
    </source>
</evidence>
<evidence type="ECO:0000256" key="6">
    <source>
        <dbReference type="SAM" id="SignalP"/>
    </source>
</evidence>
<protein>
    <submittedName>
        <fullName evidence="9">Angiopoietin-related protein 3</fullName>
    </submittedName>
</protein>
<dbReference type="InterPro" id="IPR014716">
    <property type="entry name" value="Fibrinogen_a/b/g_C_1"/>
</dbReference>
<proteinExistence type="predicted"/>
<dbReference type="Gene3D" id="3.90.215.10">
    <property type="entry name" value="Gamma Fibrinogen, chain A, domain 1"/>
    <property type="match status" value="1"/>
</dbReference>
<dbReference type="PROSITE" id="PS51406">
    <property type="entry name" value="FIBRINOGEN_C_2"/>
    <property type="match status" value="1"/>
</dbReference>
<feature type="signal peptide" evidence="6">
    <location>
        <begin position="1"/>
        <end position="15"/>
    </location>
</feature>
<evidence type="ECO:0000256" key="3">
    <source>
        <dbReference type="ARBA" id="ARBA00023157"/>
    </source>
</evidence>
<sequence>MKTTLFFFIIPFVLSSRIEKDDLIFDSVPTEAKSKFAMIDDVKLLANGLLQLGHGLKDFVHKTKVQINDIFQKLNIFDKSFYELSEQTNEIKEEEEQLKKTASKLQVNNEELKNMSQEINSKVENLLQDKIQLQYKIQDLEGRLSKLLQDQPRIPKPEEVSFLKNFVEQQDNNIKQLLQIVQEQHEQLDQQHNQIRNLKEKLSNISSQENRRNSSSTKKLLSKLLSPFSHNSTTKAYEEDGISNDCNDISIGGEQTSGIYSIKPNGSEIFNVYCEFTPERAWTVIQRRIDGCLDFNQTWDSYVNGFGDPNGEFWLGLERLSAITQQADYIMQIELEDWRANKRYIEYTFSLGNRETDYSLYLSQTSGNIPNAMGKQKEIRFATKDHNTADRDAQCSESYSGGWWYTGCNGTNLNGKYMKPRWRGKPEKRGGLLWKPAKGRFYSVKSTKMMIRPTDLDIFD</sequence>
<dbReference type="KEGG" id="muo:115472386"/>
<dbReference type="GO" id="GO:0034116">
    <property type="term" value="P:positive regulation of heterotypic cell-cell adhesion"/>
    <property type="evidence" value="ECO:0007669"/>
    <property type="project" value="TreeGrafter"/>
</dbReference>
<dbReference type="GO" id="GO:0030674">
    <property type="term" value="F:protein-macromolecule adaptor activity"/>
    <property type="evidence" value="ECO:0007669"/>
    <property type="project" value="TreeGrafter"/>
</dbReference>
<dbReference type="InParanoid" id="A0A6P7YC57"/>
<evidence type="ECO:0000256" key="1">
    <source>
        <dbReference type="ARBA" id="ARBA00004613"/>
    </source>
</evidence>
<dbReference type="FunCoup" id="A0A6P7YC57">
    <property type="interactions" value="67"/>
</dbReference>
<dbReference type="RefSeq" id="XP_030062506.1">
    <property type="nucleotide sequence ID" value="XM_030206646.1"/>
</dbReference>
<dbReference type="SUPFAM" id="SSF56496">
    <property type="entry name" value="Fibrinogen C-terminal domain-like"/>
    <property type="match status" value="1"/>
</dbReference>
<gene>
    <name evidence="9" type="primary">ANGPTL3</name>
</gene>
<dbReference type="InterPro" id="IPR036056">
    <property type="entry name" value="Fibrinogen-like_C"/>
</dbReference>
<comment type="subcellular location">
    <subcellularLocation>
        <location evidence="1">Secreted</location>
    </subcellularLocation>
</comment>
<dbReference type="PANTHER" id="PTHR47221">
    <property type="entry name" value="FIBRINOGEN ALPHA CHAIN"/>
    <property type="match status" value="1"/>
</dbReference>
<dbReference type="AlphaFoldDB" id="A0A6P7YC57"/>
<dbReference type="GO" id="GO:0005577">
    <property type="term" value="C:fibrinogen complex"/>
    <property type="evidence" value="ECO:0007669"/>
    <property type="project" value="TreeGrafter"/>
</dbReference>
<keyword evidence="5" id="KW-0175">Coiled coil</keyword>
<evidence type="ECO:0000256" key="2">
    <source>
        <dbReference type="ARBA" id="ARBA00022525"/>
    </source>
</evidence>
<dbReference type="CTD" id="27329"/>
<dbReference type="PANTHER" id="PTHR47221:SF5">
    <property type="entry name" value="FIBRINOGEN C-TERMINAL DOMAIN-CONTAINING PROTEIN"/>
    <property type="match status" value="1"/>
</dbReference>
<organism evidence="8 9">
    <name type="scientific">Microcaecilia unicolor</name>
    <dbReference type="NCBI Taxonomy" id="1415580"/>
    <lineage>
        <taxon>Eukaryota</taxon>
        <taxon>Metazoa</taxon>
        <taxon>Chordata</taxon>
        <taxon>Craniata</taxon>
        <taxon>Vertebrata</taxon>
        <taxon>Euteleostomi</taxon>
        <taxon>Amphibia</taxon>
        <taxon>Gymnophiona</taxon>
        <taxon>Siphonopidae</taxon>
        <taxon>Microcaecilia</taxon>
    </lineage>
</organism>
<evidence type="ECO:0000313" key="9">
    <source>
        <dbReference type="RefSeq" id="XP_030062506.1"/>
    </source>
</evidence>
<dbReference type="OrthoDB" id="8866652at2759"/>
<keyword evidence="8" id="KW-1185">Reference proteome</keyword>
<dbReference type="InterPro" id="IPR002181">
    <property type="entry name" value="Fibrinogen_a/b/g_C_dom"/>
</dbReference>
<reference evidence="9" key="1">
    <citation type="submission" date="2025-08" db="UniProtKB">
        <authorList>
            <consortium name="RefSeq"/>
        </authorList>
    </citation>
    <scope>IDENTIFICATION</scope>
</reference>
<dbReference type="GO" id="GO:0042730">
    <property type="term" value="P:fibrinolysis"/>
    <property type="evidence" value="ECO:0007669"/>
    <property type="project" value="TreeGrafter"/>
</dbReference>
<dbReference type="GO" id="GO:0072377">
    <property type="term" value="P:blood coagulation, common pathway"/>
    <property type="evidence" value="ECO:0007669"/>
    <property type="project" value="TreeGrafter"/>
</dbReference>
<evidence type="ECO:0000256" key="4">
    <source>
        <dbReference type="ARBA" id="ARBA00023180"/>
    </source>
</evidence>
<dbReference type="GO" id="GO:0070527">
    <property type="term" value="P:platelet aggregation"/>
    <property type="evidence" value="ECO:0007669"/>
    <property type="project" value="TreeGrafter"/>
</dbReference>
<dbReference type="Proteomes" id="UP000515156">
    <property type="component" value="Chromosome 6"/>
</dbReference>
<keyword evidence="2" id="KW-0964">Secreted</keyword>
<feature type="chain" id="PRO_5027909215" evidence="6">
    <location>
        <begin position="16"/>
        <end position="460"/>
    </location>
</feature>
<keyword evidence="6" id="KW-0732">Signal</keyword>
<name>A0A6P7YC57_9AMPH</name>
<feature type="domain" description="Fibrinogen C-terminal" evidence="7">
    <location>
        <begin position="237"/>
        <end position="455"/>
    </location>
</feature>
<keyword evidence="3" id="KW-1015">Disulfide bond</keyword>
<dbReference type="GeneID" id="115472386"/>
<dbReference type="CDD" id="cd00087">
    <property type="entry name" value="FReD"/>
    <property type="match status" value="1"/>
</dbReference>
<evidence type="ECO:0000256" key="5">
    <source>
        <dbReference type="SAM" id="Coils"/>
    </source>
</evidence>
<keyword evidence="4" id="KW-0325">Glycoprotein</keyword>
<accession>A0A6P7YC57</accession>